<reference evidence="3" key="1">
    <citation type="submission" date="2023-07" db="EMBL/GenBank/DDBJ databases">
        <title>Whole genome shotgun sequence of Streptomyces nojiriensis NBRC 13794.</title>
        <authorList>
            <person name="Komaki H."/>
            <person name="Tamura T."/>
        </authorList>
    </citation>
    <scope>NUCLEOTIDE SEQUENCE [LARGE SCALE GENOMIC DNA]</scope>
    <source>
        <strain evidence="3">NBRC 13794</strain>
    </source>
</reference>
<sequence>MGMVDDGRGRPHHRYRPDRTPAVTPRRPWGKEQAGPAAGDGDGDGDDGGGSRRTGASTRVEASRGASGAGRDITHSATAAHSRVEHNETRVERIEHHTYNGPTYVGQGFPGPSPSLPTQASRAEGLARRDLFAAGSGVGSKIIMAPLFGSPFDPAHLLTEFIESLLAVGLDEEDVAPFREVVDGFVRATCWDEAVALLTAYNAAMWNVDTLVRGHCTAGRLTWFTLGQLLFQVAYQGTYAHASPGGDSGLSDQRDMLFHFADGVELPATLRSELQRFARMPAATAMDGHLVDEARRLARVVHNLLTT</sequence>
<name>A0ABQ3SP09_9ACTN</name>
<comment type="caution">
    <text evidence="2">The sequence shown here is derived from an EMBL/GenBank/DDBJ whole genome shotgun (WGS) entry which is preliminary data.</text>
</comment>
<gene>
    <name evidence="2" type="ORF">Snoj_37960</name>
</gene>
<organism evidence="2 3">
    <name type="scientific">Streptomyces nojiriensis</name>
    <dbReference type="NCBI Taxonomy" id="66374"/>
    <lineage>
        <taxon>Bacteria</taxon>
        <taxon>Bacillati</taxon>
        <taxon>Actinomycetota</taxon>
        <taxon>Actinomycetes</taxon>
        <taxon>Kitasatosporales</taxon>
        <taxon>Streptomycetaceae</taxon>
        <taxon>Streptomyces</taxon>
    </lineage>
</organism>
<evidence type="ECO:0000256" key="1">
    <source>
        <dbReference type="SAM" id="MobiDB-lite"/>
    </source>
</evidence>
<proteinExistence type="predicted"/>
<dbReference type="EMBL" id="BNEC01000005">
    <property type="protein sequence ID" value="GHI69878.1"/>
    <property type="molecule type" value="Genomic_DNA"/>
</dbReference>
<evidence type="ECO:0000313" key="3">
    <source>
        <dbReference type="Proteomes" id="UP000613974"/>
    </source>
</evidence>
<keyword evidence="3" id="KW-1185">Reference proteome</keyword>
<evidence type="ECO:0000313" key="2">
    <source>
        <dbReference type="EMBL" id="GHI69878.1"/>
    </source>
</evidence>
<dbReference type="Proteomes" id="UP000613974">
    <property type="component" value="Unassembled WGS sequence"/>
</dbReference>
<protein>
    <submittedName>
        <fullName evidence="2">Uncharacterized protein</fullName>
    </submittedName>
</protein>
<feature type="region of interest" description="Disordered" evidence="1">
    <location>
        <begin position="1"/>
        <end position="85"/>
    </location>
</feature>
<accession>A0ABQ3SP09</accession>